<name>A0A815PTW4_ADIRI</name>
<comment type="caution">
    <text evidence="1">The sequence shown here is derived from an EMBL/GenBank/DDBJ whole genome shotgun (WGS) entry which is preliminary data.</text>
</comment>
<organism evidence="1 2">
    <name type="scientific">Adineta ricciae</name>
    <name type="common">Rotifer</name>
    <dbReference type="NCBI Taxonomy" id="249248"/>
    <lineage>
        <taxon>Eukaryota</taxon>
        <taxon>Metazoa</taxon>
        <taxon>Spiralia</taxon>
        <taxon>Gnathifera</taxon>
        <taxon>Rotifera</taxon>
        <taxon>Eurotatoria</taxon>
        <taxon>Bdelloidea</taxon>
        <taxon>Adinetida</taxon>
        <taxon>Adinetidae</taxon>
        <taxon>Adineta</taxon>
    </lineage>
</organism>
<reference evidence="1" key="1">
    <citation type="submission" date="2021-02" db="EMBL/GenBank/DDBJ databases">
        <authorList>
            <person name="Nowell W R."/>
        </authorList>
    </citation>
    <scope>NUCLEOTIDE SEQUENCE</scope>
</reference>
<evidence type="ECO:0000313" key="1">
    <source>
        <dbReference type="EMBL" id="CAF1453492.1"/>
    </source>
</evidence>
<gene>
    <name evidence="1" type="ORF">EDS130_LOCUS39672</name>
</gene>
<evidence type="ECO:0008006" key="3">
    <source>
        <dbReference type="Google" id="ProtNLM"/>
    </source>
</evidence>
<sequence>MKHVLVLQRDEKEIIRTSFVLNFKHFATNWLKFCSFIAHPSADDSQPSLSRLRRQTTPALPTSRDFDIPDRYGETLAGKPFLLIDTLIRGKRMLAFANELQLVILFKSKHIFIDGTFSVCPPFFDQVFIIHGVHHEHVVPCVLALLPGRSATVYKHLFETLDEQATDLDMSFEPEMITSAFESGLIKAVQQHVCFLHRCEASTIKLRIF</sequence>
<proteinExistence type="predicted"/>
<dbReference type="OrthoDB" id="6778920at2759"/>
<evidence type="ECO:0000313" key="2">
    <source>
        <dbReference type="Proteomes" id="UP000663852"/>
    </source>
</evidence>
<dbReference type="Proteomes" id="UP000663852">
    <property type="component" value="Unassembled WGS sequence"/>
</dbReference>
<dbReference type="EMBL" id="CAJNOJ010000452">
    <property type="protein sequence ID" value="CAF1453492.1"/>
    <property type="molecule type" value="Genomic_DNA"/>
</dbReference>
<dbReference type="AlphaFoldDB" id="A0A815PTW4"/>
<protein>
    <recommendedName>
        <fullName evidence="3">MULE transposase domain-containing protein</fullName>
    </recommendedName>
</protein>
<accession>A0A815PTW4</accession>